<keyword evidence="3 6" id="KW-0808">Transferase</keyword>
<dbReference type="GO" id="GO:0008173">
    <property type="term" value="F:RNA methyltransferase activity"/>
    <property type="evidence" value="ECO:0007669"/>
    <property type="project" value="InterPro"/>
</dbReference>
<reference evidence="8 9" key="1">
    <citation type="submission" date="2015-07" db="EMBL/GenBank/DDBJ databases">
        <title>The draft genome sequence of Leadbetterella sp. JN14-9.</title>
        <authorList>
            <person name="Liu Y."/>
            <person name="Du J."/>
            <person name="Shao Z."/>
        </authorList>
    </citation>
    <scope>NUCLEOTIDE SEQUENCE [LARGE SCALE GENOMIC DNA]</scope>
    <source>
        <strain evidence="8 9">JN14-9</strain>
    </source>
</reference>
<feature type="domain" description="SAM-dependent MTase RsmB/NOP-type" evidence="7">
    <location>
        <begin position="14"/>
        <end position="296"/>
    </location>
</feature>
<dbReference type="Gene3D" id="3.40.50.150">
    <property type="entry name" value="Vaccinia Virus protein VP39"/>
    <property type="match status" value="1"/>
</dbReference>
<feature type="binding site" evidence="6">
    <location>
        <position position="166"/>
    </location>
    <ligand>
        <name>S-adenosyl-L-methionine</name>
        <dbReference type="ChEBI" id="CHEBI:59789"/>
    </ligand>
</feature>
<dbReference type="InterPro" id="IPR049560">
    <property type="entry name" value="MeTrfase_RsmB-F_NOP2_cat"/>
</dbReference>
<keyword evidence="9" id="KW-1185">Reference proteome</keyword>
<keyword evidence="4 6" id="KW-0949">S-adenosyl-L-methionine</keyword>
<dbReference type="Pfam" id="PF17125">
    <property type="entry name" value="Methyltr_RsmF_N"/>
    <property type="match status" value="1"/>
</dbReference>
<dbReference type="InterPro" id="IPR027391">
    <property type="entry name" value="Nol1_Nop2_Fmu_2"/>
</dbReference>
<dbReference type="InterPro" id="IPR029063">
    <property type="entry name" value="SAM-dependent_MTases_sf"/>
</dbReference>
<dbReference type="GO" id="GO:0003723">
    <property type="term" value="F:RNA binding"/>
    <property type="evidence" value="ECO:0007669"/>
    <property type="project" value="UniProtKB-UniRule"/>
</dbReference>
<dbReference type="PRINTS" id="PR02008">
    <property type="entry name" value="RCMTFAMILY"/>
</dbReference>
<dbReference type="GO" id="GO:0001510">
    <property type="term" value="P:RNA methylation"/>
    <property type="evidence" value="ECO:0007669"/>
    <property type="project" value="InterPro"/>
</dbReference>
<dbReference type="PANTHER" id="PTHR22807">
    <property type="entry name" value="NOP2 YEAST -RELATED NOL1/NOP2/FMU SUN DOMAIN-CONTAINING"/>
    <property type="match status" value="1"/>
</dbReference>
<dbReference type="PATRIC" id="fig|1605367.3.peg.3775"/>
<evidence type="ECO:0000313" key="8">
    <source>
        <dbReference type="EMBL" id="KPM47918.1"/>
    </source>
</evidence>
<evidence type="ECO:0000256" key="4">
    <source>
        <dbReference type="ARBA" id="ARBA00022691"/>
    </source>
</evidence>
<dbReference type="Pfam" id="PF01189">
    <property type="entry name" value="Methyltr_RsmB-F"/>
    <property type="match status" value="1"/>
</dbReference>
<dbReference type="STRING" id="1605367.AFM12_11865"/>
<dbReference type="PANTHER" id="PTHR22807:SF30">
    <property type="entry name" value="28S RRNA (CYTOSINE(4447)-C(5))-METHYLTRANSFERASE-RELATED"/>
    <property type="match status" value="1"/>
</dbReference>
<dbReference type="AlphaFoldDB" id="A0A0P7BBP4"/>
<dbReference type="Gene3D" id="2.30.130.60">
    <property type="match status" value="1"/>
</dbReference>
<dbReference type="Proteomes" id="UP000050454">
    <property type="component" value="Unassembled WGS sequence"/>
</dbReference>
<dbReference type="PROSITE" id="PS51686">
    <property type="entry name" value="SAM_MT_RSMB_NOP"/>
    <property type="match status" value="1"/>
</dbReference>
<keyword evidence="1" id="KW-0963">Cytoplasm</keyword>
<dbReference type="InterPro" id="IPR023267">
    <property type="entry name" value="RCMT"/>
</dbReference>
<keyword evidence="2 6" id="KW-0489">Methyltransferase</keyword>
<sequence length="454" mass="51504">MRKVSNRLPEAFVERMKNLLGTEFDQFSETLKSDAPVSVRLNSRKKLTELFDDLKTDRVRWHSEAFFLKERPVFTLDPAFHAGAYYVQEASSMFLKEALVQTVDFSKPLRVLDLCAAPGGKTTLMADLMNSESLLVANEVIKSRVSILKENLLKWGFPNVIVSNHDAEEFADLEGFFDLVLVDAPCSGEGLFRKDKNASSHWSEEAVATCSARQKRILQAAAMAVAPDGVLIYSTCTYNPEENHQNVQWFVKNQDFEVLTLNTSTFPEIESREPGYQFYPHRLTGEGFYIAALQKKGGDTDYTTAKIRLNRLPKKQVEELTSWLERPEHFEFFLKKDDGIVAVPKELASDFGTVLKGLFRRSSGFEIGTFKKNNFVPSHALALSSEISLKVPKIDLSKDEALLFLKKESFDFGSAENGWHLITYQGLGLGWAKVIGNRVNNYLPKEWRIRMDIE</sequence>
<evidence type="ECO:0000256" key="3">
    <source>
        <dbReference type="ARBA" id="ARBA00022679"/>
    </source>
</evidence>
<evidence type="ECO:0000256" key="1">
    <source>
        <dbReference type="ARBA" id="ARBA00022490"/>
    </source>
</evidence>
<keyword evidence="5 6" id="KW-0694">RNA-binding</keyword>
<comment type="caution">
    <text evidence="8">The sequence shown here is derived from an EMBL/GenBank/DDBJ whole genome shotgun (WGS) entry which is preliminary data.</text>
</comment>
<dbReference type="InterPro" id="IPR001678">
    <property type="entry name" value="MeTrfase_RsmB-F_NOP2_dom"/>
</dbReference>
<feature type="binding site" evidence="6">
    <location>
        <begin position="115"/>
        <end position="121"/>
    </location>
    <ligand>
        <name>S-adenosyl-L-methionine</name>
        <dbReference type="ChEBI" id="CHEBI:59789"/>
    </ligand>
</feature>
<organism evidence="8 9">
    <name type="scientific">Jiulongibacter sediminis</name>
    <dbReference type="NCBI Taxonomy" id="1605367"/>
    <lineage>
        <taxon>Bacteria</taxon>
        <taxon>Pseudomonadati</taxon>
        <taxon>Bacteroidota</taxon>
        <taxon>Cytophagia</taxon>
        <taxon>Cytophagales</taxon>
        <taxon>Leadbetterellaceae</taxon>
        <taxon>Jiulongibacter</taxon>
    </lineage>
</organism>
<evidence type="ECO:0000313" key="9">
    <source>
        <dbReference type="Proteomes" id="UP000050454"/>
    </source>
</evidence>
<evidence type="ECO:0000256" key="2">
    <source>
        <dbReference type="ARBA" id="ARBA00022603"/>
    </source>
</evidence>
<evidence type="ECO:0000256" key="5">
    <source>
        <dbReference type="ARBA" id="ARBA00022884"/>
    </source>
</evidence>
<dbReference type="InterPro" id="IPR031341">
    <property type="entry name" value="Methyltr_RsmF_N"/>
</dbReference>
<dbReference type="CDD" id="cd21147">
    <property type="entry name" value="RsmF_methylt_CTD1"/>
    <property type="match status" value="1"/>
</dbReference>
<dbReference type="Gene3D" id="3.30.70.1170">
    <property type="entry name" value="Sun protein, domain 3"/>
    <property type="match status" value="1"/>
</dbReference>
<feature type="active site" description="Nucleophile" evidence="6">
    <location>
        <position position="236"/>
    </location>
</feature>
<name>A0A0P7BBP4_9BACT</name>
<dbReference type="CDD" id="cd02440">
    <property type="entry name" value="AdoMet_MTases"/>
    <property type="match status" value="1"/>
</dbReference>
<evidence type="ECO:0000256" key="6">
    <source>
        <dbReference type="PROSITE-ProRule" id="PRU01023"/>
    </source>
</evidence>
<accession>A0A0P7BBP4</accession>
<gene>
    <name evidence="8" type="ORF">AFM12_11865</name>
</gene>
<proteinExistence type="inferred from homology"/>
<feature type="binding site" evidence="6">
    <location>
        <position position="183"/>
    </location>
    <ligand>
        <name>S-adenosyl-L-methionine</name>
        <dbReference type="ChEBI" id="CHEBI:59789"/>
    </ligand>
</feature>
<evidence type="ECO:0000259" key="7">
    <source>
        <dbReference type="PROSITE" id="PS51686"/>
    </source>
</evidence>
<protein>
    <submittedName>
        <fullName evidence="8">RNA methyltransferase</fullName>
    </submittedName>
</protein>
<dbReference type="Pfam" id="PF13636">
    <property type="entry name" value="Methyltranf_PUA"/>
    <property type="match status" value="1"/>
</dbReference>
<comment type="similarity">
    <text evidence="6">Belongs to the class I-like SAM-binding methyltransferase superfamily. RsmB/NOP family.</text>
</comment>
<dbReference type="EMBL" id="LGTQ01000009">
    <property type="protein sequence ID" value="KPM47918.1"/>
    <property type="molecule type" value="Genomic_DNA"/>
</dbReference>
<feature type="binding site" evidence="6">
    <location>
        <position position="139"/>
    </location>
    <ligand>
        <name>S-adenosyl-L-methionine</name>
        <dbReference type="ChEBI" id="CHEBI:59789"/>
    </ligand>
</feature>
<dbReference type="SUPFAM" id="SSF53335">
    <property type="entry name" value="S-adenosyl-L-methionine-dependent methyltransferases"/>
    <property type="match status" value="1"/>
</dbReference>